<dbReference type="RefSeq" id="WP_136059839.1">
    <property type="nucleotide sequence ID" value="NZ_CAAHFH010000001.1"/>
</dbReference>
<sequence length="622" mass="68291">MHWIDWIIVAAFLGLNIGIGIFFSRKGGENMDSFFVSGRTLKWYIAGASMIATSFAADTPLWVGSLIRQYGIHAVWQYWTPLIGCALGVALFSRMWRRTGVVTDNEVLELRYSGKSAQALRGISAALGALLICPMIIGWVCKAMVTIAQEALGISGQTFMIFGMDMPAEMIVTIIIMTCAVIVSTTGGLMGAVYSDFIQFLLATAGAFMLAWLSVREVGGLKAMVETLSSNGDWLGNSMNMAPQISTQMAEGGVPGGTMSIWNAIGFFTILWWGNALCGGYQAQRILACKNTKHASNALLMFTLIYFAVLCWPWIAVSLSSLIVFPDMGEAGHDAAYPRMLLTILPIGLRGIMIGTLIAAFTSTVQTMFNWGSSYIVNDLYRRFAVKEASDKHYVRISRIITVLVAFAGGFIAFNADNIQQLLGIFYVVGGGGMLVGALRWLWWRINAVGEIASFVVNWVVGILMLFGHVIFRLEAPLMDGMMSALLRLPEGVSFTNDYDLLGARMLFMVTVGVIVCVVVSLCTPATDKEQLEEFVKRTRIHKPGWMPVIRGIEGYIPAQTVPQILFDWALVMATVCALLFTLANVVRCRLPQAAGLLVIFIALLLWVLRRTRNELGEEETD</sequence>
<name>A0A6C2UEP4_9BACT</name>
<feature type="transmembrane region" description="Helical" evidence="7">
    <location>
        <begin position="119"/>
        <end position="140"/>
    </location>
</feature>
<protein>
    <submittedName>
        <fullName evidence="8">Sodium/glucose cotransporter</fullName>
    </submittedName>
</protein>
<evidence type="ECO:0000256" key="3">
    <source>
        <dbReference type="ARBA" id="ARBA00022692"/>
    </source>
</evidence>
<feature type="transmembrane region" description="Helical" evidence="7">
    <location>
        <begin position="455"/>
        <end position="474"/>
    </location>
</feature>
<feature type="transmembrane region" description="Helical" evidence="7">
    <location>
        <begin position="502"/>
        <end position="523"/>
    </location>
</feature>
<feature type="transmembrane region" description="Helical" evidence="7">
    <location>
        <begin position="43"/>
        <end position="63"/>
    </location>
</feature>
<feature type="transmembrane region" description="Helical" evidence="7">
    <location>
        <begin position="170"/>
        <end position="190"/>
    </location>
</feature>
<proteinExistence type="inferred from homology"/>
<keyword evidence="5 7" id="KW-0472">Membrane</keyword>
<feature type="transmembrane region" description="Helical" evidence="7">
    <location>
        <begin position="590"/>
        <end position="609"/>
    </location>
</feature>
<dbReference type="PROSITE" id="PS50283">
    <property type="entry name" value="NA_SOLUT_SYMP_3"/>
    <property type="match status" value="1"/>
</dbReference>
<feature type="transmembrane region" description="Helical" evidence="7">
    <location>
        <begin position="299"/>
        <end position="325"/>
    </location>
</feature>
<accession>A0A6C2UEP4</accession>
<evidence type="ECO:0000256" key="7">
    <source>
        <dbReference type="SAM" id="Phobius"/>
    </source>
</evidence>
<evidence type="ECO:0000256" key="4">
    <source>
        <dbReference type="ARBA" id="ARBA00022989"/>
    </source>
</evidence>
<dbReference type="CDD" id="cd11477">
    <property type="entry name" value="SLC5sbd_u1"/>
    <property type="match status" value="1"/>
</dbReference>
<keyword evidence="4 7" id="KW-1133">Transmembrane helix</keyword>
<feature type="transmembrane region" description="Helical" evidence="7">
    <location>
        <begin position="565"/>
        <end position="584"/>
    </location>
</feature>
<dbReference type="GO" id="GO:0005886">
    <property type="term" value="C:plasma membrane"/>
    <property type="evidence" value="ECO:0007669"/>
    <property type="project" value="TreeGrafter"/>
</dbReference>
<evidence type="ECO:0000256" key="2">
    <source>
        <dbReference type="ARBA" id="ARBA00006434"/>
    </source>
</evidence>
<comment type="similarity">
    <text evidence="2 6">Belongs to the sodium:solute symporter (SSF) (TC 2.A.21) family.</text>
</comment>
<dbReference type="Pfam" id="PF00474">
    <property type="entry name" value="SSF"/>
    <property type="match status" value="1"/>
</dbReference>
<evidence type="ECO:0000313" key="9">
    <source>
        <dbReference type="Proteomes" id="UP000346198"/>
    </source>
</evidence>
<feature type="transmembrane region" description="Helical" evidence="7">
    <location>
        <begin position="6"/>
        <end position="23"/>
    </location>
</feature>
<reference evidence="8 9" key="1">
    <citation type="submission" date="2019-04" db="EMBL/GenBank/DDBJ databases">
        <authorList>
            <person name="Van Vliet M D."/>
        </authorList>
    </citation>
    <scope>NUCLEOTIDE SEQUENCE [LARGE SCALE GENOMIC DNA]</scope>
    <source>
        <strain evidence="8 9">F21</strain>
    </source>
</reference>
<evidence type="ECO:0000256" key="5">
    <source>
        <dbReference type="ARBA" id="ARBA00023136"/>
    </source>
</evidence>
<feature type="transmembrane region" description="Helical" evidence="7">
    <location>
        <begin position="337"/>
        <end position="361"/>
    </location>
</feature>
<feature type="transmembrane region" description="Helical" evidence="7">
    <location>
        <begin position="259"/>
        <end position="278"/>
    </location>
</feature>
<feature type="transmembrane region" description="Helical" evidence="7">
    <location>
        <begin position="75"/>
        <end position="92"/>
    </location>
</feature>
<gene>
    <name evidence="8" type="primary">sglT_2</name>
    <name evidence="8" type="ORF">SCARR_00395</name>
</gene>
<dbReference type="InterPro" id="IPR001734">
    <property type="entry name" value="Na/solute_symporter"/>
</dbReference>
<dbReference type="Proteomes" id="UP000346198">
    <property type="component" value="Unassembled WGS sequence"/>
</dbReference>
<keyword evidence="9" id="KW-1185">Reference proteome</keyword>
<dbReference type="AlphaFoldDB" id="A0A6C2UEP4"/>
<keyword evidence="3 7" id="KW-0812">Transmembrane</keyword>
<feature type="transmembrane region" description="Helical" evidence="7">
    <location>
        <begin position="197"/>
        <end position="215"/>
    </location>
</feature>
<dbReference type="InterPro" id="IPR038377">
    <property type="entry name" value="Na/Glc_symporter_sf"/>
</dbReference>
<organism evidence="8 9">
    <name type="scientific">Pontiella sulfatireligans</name>
    <dbReference type="NCBI Taxonomy" id="2750658"/>
    <lineage>
        <taxon>Bacteria</taxon>
        <taxon>Pseudomonadati</taxon>
        <taxon>Kiritimatiellota</taxon>
        <taxon>Kiritimatiellia</taxon>
        <taxon>Kiritimatiellales</taxon>
        <taxon>Pontiellaceae</taxon>
        <taxon>Pontiella</taxon>
    </lineage>
</organism>
<feature type="transmembrane region" description="Helical" evidence="7">
    <location>
        <begin position="397"/>
        <end position="416"/>
    </location>
</feature>
<dbReference type="Gene3D" id="1.20.1730.10">
    <property type="entry name" value="Sodium/glucose cotransporter"/>
    <property type="match status" value="1"/>
</dbReference>
<evidence type="ECO:0000256" key="6">
    <source>
        <dbReference type="RuleBase" id="RU362091"/>
    </source>
</evidence>
<evidence type="ECO:0000313" key="8">
    <source>
        <dbReference type="EMBL" id="VGO18343.1"/>
    </source>
</evidence>
<dbReference type="PANTHER" id="PTHR11819:SF77">
    <property type="entry name" value="SODIUM_GLUCOSE COTRANSPORT PROTEIN"/>
    <property type="match status" value="1"/>
</dbReference>
<comment type="subcellular location">
    <subcellularLocation>
        <location evidence="1">Membrane</location>
        <topology evidence="1">Multi-pass membrane protein</topology>
    </subcellularLocation>
</comment>
<feature type="transmembrane region" description="Helical" evidence="7">
    <location>
        <begin position="422"/>
        <end position="443"/>
    </location>
</feature>
<dbReference type="EMBL" id="CAAHFH010000001">
    <property type="protein sequence ID" value="VGO18343.1"/>
    <property type="molecule type" value="Genomic_DNA"/>
</dbReference>
<dbReference type="GO" id="GO:0005412">
    <property type="term" value="F:D-glucose:sodium symporter activity"/>
    <property type="evidence" value="ECO:0007669"/>
    <property type="project" value="TreeGrafter"/>
</dbReference>
<evidence type="ECO:0000256" key="1">
    <source>
        <dbReference type="ARBA" id="ARBA00004141"/>
    </source>
</evidence>
<dbReference type="PANTHER" id="PTHR11819">
    <property type="entry name" value="SOLUTE CARRIER FAMILY 5"/>
    <property type="match status" value="1"/>
</dbReference>